<dbReference type="EMBL" id="JAGJCB010000009">
    <property type="protein sequence ID" value="MBP0904247.1"/>
    <property type="molecule type" value="Genomic_DNA"/>
</dbReference>
<dbReference type="Pfam" id="PF01872">
    <property type="entry name" value="RibD_C"/>
    <property type="match status" value="1"/>
</dbReference>
<evidence type="ECO:0000313" key="2">
    <source>
        <dbReference type="EMBL" id="MBP0904247.1"/>
    </source>
</evidence>
<keyword evidence="3" id="KW-1185">Reference proteome</keyword>
<dbReference type="SUPFAM" id="SSF53597">
    <property type="entry name" value="Dihydrofolate reductase-like"/>
    <property type="match status" value="1"/>
</dbReference>
<organism evidence="2 3">
    <name type="scientific">Mariniflexile gromovii</name>
    <dbReference type="NCBI Taxonomy" id="362523"/>
    <lineage>
        <taxon>Bacteria</taxon>
        <taxon>Pseudomonadati</taxon>
        <taxon>Bacteroidota</taxon>
        <taxon>Flavobacteriia</taxon>
        <taxon>Flavobacteriales</taxon>
        <taxon>Flavobacteriaceae</taxon>
        <taxon>Mariniflexile</taxon>
    </lineage>
</organism>
<dbReference type="InterPro" id="IPR024072">
    <property type="entry name" value="DHFR-like_dom_sf"/>
</dbReference>
<evidence type="ECO:0000313" key="3">
    <source>
        <dbReference type="Proteomes" id="UP000670776"/>
    </source>
</evidence>
<gene>
    <name evidence="2" type="ORF">J8H85_10440</name>
</gene>
<comment type="caution">
    <text evidence="2">The sequence shown here is derived from an EMBL/GenBank/DDBJ whole genome shotgun (WGS) entry which is preliminary data.</text>
</comment>
<accession>A0ABS4BUH7</accession>
<proteinExistence type="predicted"/>
<sequence>MATLKAFTFITLNGFYKNTDNDISWHQHGKEEAKYSEENLKSENILLLGRHTYQMMESFWTSQMAYDNFPEVAIGMNNSKKVVVSSSLEKVNWKNTSLLKGNLIDEIKELKKTSKHNITILGSGSLVTQLTNVGLIDSYEIMLDPIAIGQGTSIFDGVSGTLHLKLIACKKLKSGTGILTYTKL</sequence>
<reference evidence="2 3" key="1">
    <citation type="submission" date="2021-04" db="EMBL/GenBank/DDBJ databases">
        <title>Mariniflexile gromovii gen. nov., sp. nov., a gliding bacterium isolated from the sea urchin Strongylocentrotus intermedius.</title>
        <authorList>
            <person name="Ko S."/>
            <person name="Le V."/>
            <person name="Ahn C.-Y."/>
            <person name="Oh H.-M."/>
        </authorList>
    </citation>
    <scope>NUCLEOTIDE SEQUENCE [LARGE SCALE GENOMIC DNA]</scope>
    <source>
        <strain evidence="2 3">KCTC 12570</strain>
    </source>
</reference>
<dbReference type="RefSeq" id="WP_209655144.1">
    <property type="nucleotide sequence ID" value="NZ_JAGJCB010000009.1"/>
</dbReference>
<evidence type="ECO:0000259" key="1">
    <source>
        <dbReference type="Pfam" id="PF01872"/>
    </source>
</evidence>
<dbReference type="Gene3D" id="3.40.430.10">
    <property type="entry name" value="Dihydrofolate Reductase, subunit A"/>
    <property type="match status" value="1"/>
</dbReference>
<dbReference type="Proteomes" id="UP000670776">
    <property type="component" value="Unassembled WGS sequence"/>
</dbReference>
<dbReference type="InterPro" id="IPR002734">
    <property type="entry name" value="RibDG_C"/>
</dbReference>
<protein>
    <submittedName>
        <fullName evidence="2">Dihydrofolate reductase family protein</fullName>
    </submittedName>
</protein>
<name>A0ABS4BUH7_9FLAO</name>
<feature type="domain" description="Bacterial bifunctional deaminase-reductase C-terminal" evidence="1">
    <location>
        <begin position="4"/>
        <end position="175"/>
    </location>
</feature>